<organism evidence="1 2">
    <name type="scientific">Rhizopus delemar</name>
    <dbReference type="NCBI Taxonomy" id="936053"/>
    <lineage>
        <taxon>Eukaryota</taxon>
        <taxon>Fungi</taxon>
        <taxon>Fungi incertae sedis</taxon>
        <taxon>Mucoromycota</taxon>
        <taxon>Mucoromycotina</taxon>
        <taxon>Mucoromycetes</taxon>
        <taxon>Mucorales</taxon>
        <taxon>Mucorineae</taxon>
        <taxon>Rhizopodaceae</taxon>
        <taxon>Rhizopus</taxon>
    </lineage>
</organism>
<protein>
    <submittedName>
        <fullName evidence="1">Uncharacterized protein</fullName>
    </submittedName>
</protein>
<keyword evidence="2" id="KW-1185">Reference proteome</keyword>
<proteinExistence type="predicted"/>
<sequence length="124" mass="12108">MRSNATSVLMASQAAYPLLQANGGAGDVVDPGAGDGGGAADGAQAGLRRLCIHAGVDQQPDGALQVIRLLVGVAGLGQDCPAQRLDLAVVQARCAADLLVLAGEAGGVLGRLGQLGHCAAEQGA</sequence>
<comment type="caution">
    <text evidence="1">The sequence shown here is derived from an EMBL/GenBank/DDBJ whole genome shotgun (WGS) entry which is preliminary data.</text>
</comment>
<name>A0A9P7C493_9FUNG</name>
<evidence type="ECO:0000313" key="2">
    <source>
        <dbReference type="Proteomes" id="UP000740926"/>
    </source>
</evidence>
<dbReference type="Proteomes" id="UP000740926">
    <property type="component" value="Unassembled WGS sequence"/>
</dbReference>
<reference evidence="1 2" key="1">
    <citation type="journal article" date="2020" name="Microb. Genom.">
        <title>Genetic diversity of clinical and environmental Mucorales isolates obtained from an investigation of mucormycosis cases among solid organ transplant recipients.</title>
        <authorList>
            <person name="Nguyen M.H."/>
            <person name="Kaul D."/>
            <person name="Muto C."/>
            <person name="Cheng S.J."/>
            <person name="Richter R.A."/>
            <person name="Bruno V.M."/>
            <person name="Liu G."/>
            <person name="Beyhan S."/>
            <person name="Sundermann A.J."/>
            <person name="Mounaud S."/>
            <person name="Pasculle A.W."/>
            <person name="Nierman W.C."/>
            <person name="Driscoll E."/>
            <person name="Cumbie R."/>
            <person name="Clancy C.J."/>
            <person name="Dupont C.L."/>
        </authorList>
    </citation>
    <scope>NUCLEOTIDE SEQUENCE [LARGE SCALE GENOMIC DNA]</scope>
    <source>
        <strain evidence="1 2">GL24</strain>
    </source>
</reference>
<evidence type="ECO:0000313" key="1">
    <source>
        <dbReference type="EMBL" id="KAG1535708.1"/>
    </source>
</evidence>
<gene>
    <name evidence="1" type="ORF">G6F50_015239</name>
</gene>
<dbReference type="EMBL" id="JAANIU010008150">
    <property type="protein sequence ID" value="KAG1535708.1"/>
    <property type="molecule type" value="Genomic_DNA"/>
</dbReference>
<accession>A0A9P7C493</accession>
<dbReference type="AlphaFoldDB" id="A0A9P7C493"/>